<evidence type="ECO:0000313" key="3">
    <source>
        <dbReference type="Ensembl" id="ENSBGRP00000018667.1"/>
    </source>
</evidence>
<evidence type="ECO:0000313" key="4">
    <source>
        <dbReference type="Proteomes" id="UP000694520"/>
    </source>
</evidence>
<dbReference type="GO" id="GO:0045087">
    <property type="term" value="P:innate immune response"/>
    <property type="evidence" value="ECO:0007669"/>
    <property type="project" value="TreeGrafter"/>
</dbReference>
<dbReference type="GO" id="GO:0005615">
    <property type="term" value="C:extracellular space"/>
    <property type="evidence" value="ECO:0007669"/>
    <property type="project" value="TreeGrafter"/>
</dbReference>
<dbReference type="PRINTS" id="PR00003">
    <property type="entry name" value="4DISULPHCORE"/>
</dbReference>
<dbReference type="Gene3D" id="4.10.75.10">
    <property type="entry name" value="Elafin-like"/>
    <property type="match status" value="1"/>
</dbReference>
<dbReference type="InterPro" id="IPR008197">
    <property type="entry name" value="WAP_dom"/>
</dbReference>
<dbReference type="CDD" id="cd00199">
    <property type="entry name" value="WAP"/>
    <property type="match status" value="1"/>
</dbReference>
<feature type="domain" description="WAP" evidence="2">
    <location>
        <begin position="145"/>
        <end position="194"/>
    </location>
</feature>
<dbReference type="GO" id="GO:0019731">
    <property type="term" value="P:antibacterial humoral response"/>
    <property type="evidence" value="ECO:0007669"/>
    <property type="project" value="TreeGrafter"/>
</dbReference>
<dbReference type="InterPro" id="IPR050514">
    <property type="entry name" value="WAP_four-disulfide_core"/>
</dbReference>
<reference evidence="3" key="1">
    <citation type="submission" date="2019-05" db="EMBL/GenBank/DDBJ databases">
        <authorList>
            <person name="Zhang S."/>
            <person name="Liu J."/>
        </authorList>
    </citation>
    <scope>NUCLEOTIDE SEQUENCE [LARGE SCALE GENOMIC DNA]</scope>
</reference>
<dbReference type="InterPro" id="IPR036645">
    <property type="entry name" value="Elafin-like_sf"/>
</dbReference>
<dbReference type="InterPro" id="IPR053758">
    <property type="entry name" value="CPA_Inhibitor_I44"/>
</dbReference>
<accession>A0A8B9X8J6</accession>
<keyword evidence="1" id="KW-0646">Protease inhibitor</keyword>
<dbReference type="SUPFAM" id="SSF57256">
    <property type="entry name" value="Elafin-like"/>
    <property type="match status" value="1"/>
</dbReference>
<reference evidence="3" key="2">
    <citation type="submission" date="2025-05" db="UniProtKB">
        <authorList>
            <consortium name="Ensembl"/>
        </authorList>
    </citation>
    <scope>IDENTIFICATION</scope>
</reference>
<evidence type="ECO:0000256" key="1">
    <source>
        <dbReference type="ARBA" id="ARBA00022690"/>
    </source>
</evidence>
<feature type="domain" description="WAP" evidence="2">
    <location>
        <begin position="198"/>
        <end position="245"/>
    </location>
</feature>
<sequence length="285" mass="30266">MFCYVTTSPTPDCGNLSCLSLTHVPRLHMMSSTSNMKLGGLFLLASLLTLNTRLQAIGVCVEQCRGDQDCAAGEKCVSNGCGHMCSPAPQASICEFQCFRDQDCGAGRQCVSEGCNRVCSPAPEASIGICVQRCRGHWDCGAGERCIRRGCSRVCSPIRTAGVGICLDQCQGHRDCPAGSRCVSNGCGRVCSPTQDRQEQRPGTCPRVPEGMFGTCAERCTGDGSCPPGQKCCSNGCGKSCQVPVSIAELLTGRLSPCWPLPAQKGLQLPLCSWESGWHVEKAGW</sequence>
<protein>
    <recommendedName>
        <fullName evidence="2">WAP domain-containing protein</fullName>
    </recommendedName>
</protein>
<dbReference type="Gene3D" id="3.30.40.170">
    <property type="match status" value="3"/>
</dbReference>
<dbReference type="Ensembl" id="ENSBGRT00000021702.1">
    <property type="protein sequence ID" value="ENSBGRP00000018729.1"/>
    <property type="gene ID" value="ENSBGRG00000011592.1"/>
</dbReference>
<dbReference type="AlphaFoldDB" id="A0A8B9X8J6"/>
<organism evidence="3 4">
    <name type="scientific">Bos mutus grunniens</name>
    <name type="common">Wild yak</name>
    <name type="synonym">Bos grunniens</name>
    <dbReference type="NCBI Taxonomy" id="30521"/>
    <lineage>
        <taxon>Eukaryota</taxon>
        <taxon>Metazoa</taxon>
        <taxon>Chordata</taxon>
        <taxon>Craniata</taxon>
        <taxon>Vertebrata</taxon>
        <taxon>Euteleostomi</taxon>
        <taxon>Mammalia</taxon>
        <taxon>Eutheria</taxon>
        <taxon>Laurasiatheria</taxon>
        <taxon>Artiodactyla</taxon>
        <taxon>Ruminantia</taxon>
        <taxon>Pecora</taxon>
        <taxon>Bovidae</taxon>
        <taxon>Bovinae</taxon>
        <taxon>Bos</taxon>
    </lineage>
</organism>
<dbReference type="GeneTree" id="ENSGT00940000168945"/>
<dbReference type="GO" id="GO:0004867">
    <property type="term" value="F:serine-type endopeptidase inhibitor activity"/>
    <property type="evidence" value="ECO:0007669"/>
    <property type="project" value="TreeGrafter"/>
</dbReference>
<dbReference type="Ensembl" id="ENSBGRT00000021631.1">
    <property type="protein sequence ID" value="ENSBGRP00000018667.1"/>
    <property type="gene ID" value="ENSBGRG00000011592.1"/>
</dbReference>
<keyword evidence="4" id="KW-1185">Reference proteome</keyword>
<dbReference type="Pfam" id="PF00095">
    <property type="entry name" value="WAP"/>
    <property type="match status" value="3"/>
</dbReference>
<dbReference type="SMART" id="SM00217">
    <property type="entry name" value="WAP"/>
    <property type="match status" value="2"/>
</dbReference>
<dbReference type="PANTHER" id="PTHR19441">
    <property type="entry name" value="WHEY ACDIC PROTEIN WAP"/>
    <property type="match status" value="1"/>
</dbReference>
<dbReference type="Proteomes" id="UP000694520">
    <property type="component" value="Chromosome 19"/>
</dbReference>
<name>A0A8B9X8J6_BOSMU</name>
<dbReference type="PANTHER" id="PTHR19441:SF91">
    <property type="entry name" value="WAP DOMAIN-CONTAINING PROTEIN"/>
    <property type="match status" value="1"/>
</dbReference>
<evidence type="ECO:0000259" key="2">
    <source>
        <dbReference type="PROSITE" id="PS51390"/>
    </source>
</evidence>
<proteinExistence type="predicted"/>
<dbReference type="PROSITE" id="PS51390">
    <property type="entry name" value="WAP"/>
    <property type="match status" value="2"/>
</dbReference>